<dbReference type="Pfam" id="PF00333">
    <property type="entry name" value="Ribosomal_S5"/>
    <property type="match status" value="1"/>
</dbReference>
<sequence>MRPSHHQKPRREKPEYDQKLIDLRRVARVVAGGRRFSFRATLVIGNRKGDVGVGVAKGVDTAASIEKAFQRAKKNLVHVPITPDGTIPHEVRGKYASAVIVMRPARSGRGLMAGGPIRAVCDLAGIQNVTAKILSRSTNRLNNAMVAVETLKKLKASRVMLATTPAVVAVSATASETK</sequence>
<dbReference type="EMBL" id="MHNL01000011">
    <property type="protein sequence ID" value="OGZ44978.1"/>
    <property type="molecule type" value="Genomic_DNA"/>
</dbReference>
<proteinExistence type="inferred from homology"/>
<evidence type="ECO:0000256" key="2">
    <source>
        <dbReference type="ARBA" id="ARBA00022980"/>
    </source>
</evidence>
<dbReference type="SUPFAM" id="SSF54768">
    <property type="entry name" value="dsRNA-binding domain-like"/>
    <property type="match status" value="1"/>
</dbReference>
<evidence type="ECO:0000259" key="8">
    <source>
        <dbReference type="PROSITE" id="PS50881"/>
    </source>
</evidence>
<dbReference type="PANTHER" id="PTHR48277">
    <property type="entry name" value="MITOCHONDRIAL RIBOSOMAL PROTEIN S5"/>
    <property type="match status" value="1"/>
</dbReference>
<dbReference type="InterPro" id="IPR013810">
    <property type="entry name" value="Ribosomal_uS5_N"/>
</dbReference>
<dbReference type="FunFam" id="3.30.230.10:FF:000002">
    <property type="entry name" value="30S ribosomal protein S5"/>
    <property type="match status" value="1"/>
</dbReference>
<evidence type="ECO:0000256" key="6">
    <source>
        <dbReference type="PROSITE-ProRule" id="PRU00268"/>
    </source>
</evidence>
<feature type="domain" description="S5 DRBM" evidence="8">
    <location>
        <begin position="16"/>
        <end position="79"/>
    </location>
</feature>
<gene>
    <name evidence="9" type="ORF">A2756_03885</name>
</gene>
<dbReference type="AlphaFoldDB" id="A0A1G2G548"/>
<evidence type="ECO:0000256" key="4">
    <source>
        <dbReference type="ARBA" id="ARBA00035255"/>
    </source>
</evidence>
<dbReference type="InterPro" id="IPR014721">
    <property type="entry name" value="Ribsml_uS5_D2-typ_fold_subgr"/>
</dbReference>
<keyword evidence="3 6" id="KW-0687">Ribonucleoprotein</keyword>
<reference evidence="9 10" key="1">
    <citation type="journal article" date="2016" name="Nat. Commun.">
        <title>Thousands of microbial genomes shed light on interconnected biogeochemical processes in an aquifer system.</title>
        <authorList>
            <person name="Anantharaman K."/>
            <person name="Brown C.T."/>
            <person name="Hug L.A."/>
            <person name="Sharon I."/>
            <person name="Castelle C.J."/>
            <person name="Probst A.J."/>
            <person name="Thomas B.C."/>
            <person name="Singh A."/>
            <person name="Wilkins M.J."/>
            <person name="Karaoz U."/>
            <person name="Brodie E.L."/>
            <person name="Williams K.H."/>
            <person name="Hubbard S.S."/>
            <person name="Banfield J.F."/>
        </authorList>
    </citation>
    <scope>NUCLEOTIDE SEQUENCE [LARGE SCALE GENOMIC DNA]</scope>
</reference>
<organism evidence="9 10">
    <name type="scientific">Candidatus Ryanbacteria bacterium RIFCSPHIGHO2_01_FULL_48_27</name>
    <dbReference type="NCBI Taxonomy" id="1802115"/>
    <lineage>
        <taxon>Bacteria</taxon>
        <taxon>Candidatus Ryaniibacteriota</taxon>
    </lineage>
</organism>
<evidence type="ECO:0000256" key="5">
    <source>
        <dbReference type="ARBA" id="ARBA00035519"/>
    </source>
</evidence>
<evidence type="ECO:0000256" key="3">
    <source>
        <dbReference type="ARBA" id="ARBA00023274"/>
    </source>
</evidence>
<comment type="caution">
    <text evidence="9">The sequence shown here is derived from an EMBL/GenBank/DDBJ whole genome shotgun (WGS) entry which is preliminary data.</text>
</comment>
<dbReference type="Gene3D" id="3.30.160.20">
    <property type="match status" value="1"/>
</dbReference>
<dbReference type="SUPFAM" id="SSF54211">
    <property type="entry name" value="Ribosomal protein S5 domain 2-like"/>
    <property type="match status" value="1"/>
</dbReference>
<accession>A0A1G2G548</accession>
<name>A0A1G2G548_9BACT</name>
<dbReference type="GO" id="GO:0003723">
    <property type="term" value="F:RNA binding"/>
    <property type="evidence" value="ECO:0007669"/>
    <property type="project" value="InterPro"/>
</dbReference>
<comment type="similarity">
    <text evidence="1 7">Belongs to the universal ribosomal protein uS5 family.</text>
</comment>
<evidence type="ECO:0000313" key="9">
    <source>
        <dbReference type="EMBL" id="OGZ44978.1"/>
    </source>
</evidence>
<keyword evidence="2 6" id="KW-0689">Ribosomal protein</keyword>
<dbReference type="Pfam" id="PF03719">
    <property type="entry name" value="Ribosomal_S5_C"/>
    <property type="match status" value="1"/>
</dbReference>
<dbReference type="InterPro" id="IPR020568">
    <property type="entry name" value="Ribosomal_Su5_D2-typ_SF"/>
</dbReference>
<dbReference type="GO" id="GO:0003735">
    <property type="term" value="F:structural constituent of ribosome"/>
    <property type="evidence" value="ECO:0007669"/>
    <property type="project" value="UniProtKB-UniRule"/>
</dbReference>
<dbReference type="InterPro" id="IPR005324">
    <property type="entry name" value="Ribosomal_uS5_C"/>
</dbReference>
<dbReference type="STRING" id="1802115.A2756_03885"/>
<dbReference type="PANTHER" id="PTHR48277:SF1">
    <property type="entry name" value="MITOCHONDRIAL RIBOSOMAL PROTEIN S5"/>
    <property type="match status" value="1"/>
</dbReference>
<dbReference type="Proteomes" id="UP000177785">
    <property type="component" value="Unassembled WGS sequence"/>
</dbReference>
<dbReference type="GO" id="GO:1990904">
    <property type="term" value="C:ribonucleoprotein complex"/>
    <property type="evidence" value="ECO:0007669"/>
    <property type="project" value="UniProtKB-UniRule"/>
</dbReference>
<dbReference type="Gene3D" id="3.30.230.10">
    <property type="match status" value="1"/>
</dbReference>
<protein>
    <recommendedName>
        <fullName evidence="4">Small ribosomal subunit protein uS5</fullName>
    </recommendedName>
    <alternativeName>
        <fullName evidence="5">30S ribosomal protein S5</fullName>
    </alternativeName>
</protein>
<evidence type="ECO:0000256" key="7">
    <source>
        <dbReference type="RuleBase" id="RU003823"/>
    </source>
</evidence>
<evidence type="ECO:0000256" key="1">
    <source>
        <dbReference type="ARBA" id="ARBA00008945"/>
    </source>
</evidence>
<dbReference type="GO" id="GO:0005737">
    <property type="term" value="C:cytoplasm"/>
    <property type="evidence" value="ECO:0007669"/>
    <property type="project" value="UniProtKB-ARBA"/>
</dbReference>
<dbReference type="GO" id="GO:0006412">
    <property type="term" value="P:translation"/>
    <property type="evidence" value="ECO:0007669"/>
    <property type="project" value="InterPro"/>
</dbReference>
<evidence type="ECO:0000313" key="10">
    <source>
        <dbReference type="Proteomes" id="UP000177785"/>
    </source>
</evidence>
<dbReference type="InterPro" id="IPR000851">
    <property type="entry name" value="Ribosomal_uS5"/>
</dbReference>
<dbReference type="GO" id="GO:0005840">
    <property type="term" value="C:ribosome"/>
    <property type="evidence" value="ECO:0007669"/>
    <property type="project" value="UniProtKB-KW"/>
</dbReference>
<dbReference type="PROSITE" id="PS50881">
    <property type="entry name" value="S5_DSRBD"/>
    <property type="match status" value="1"/>
</dbReference>